<comment type="caution">
    <text evidence="1">The sequence shown here is derived from an EMBL/GenBank/DDBJ whole genome shotgun (WGS) entry which is preliminary data.</text>
</comment>
<name>A0ABU6QFA3_9FABA</name>
<accession>A0ABU6QFA3</accession>
<dbReference type="PROSITE" id="PS51257">
    <property type="entry name" value="PROKAR_LIPOPROTEIN"/>
    <property type="match status" value="1"/>
</dbReference>
<dbReference type="Proteomes" id="UP001341840">
    <property type="component" value="Unassembled WGS sequence"/>
</dbReference>
<sequence>MKDNKLHKCGIIPGSSVVWCSCQWNTFVGSLKNLIQDTLCPSKPTHSLHTATNTVPTAVLASSPPRAYLVPASTPPRLSVVRRRRSSRLGLQLVVLLCSSPFFSSPGRLGFPVSTEMAGGVIWQLLRRKLQSYSHSHVGNPWD</sequence>
<protein>
    <submittedName>
        <fullName evidence="1">Uncharacterized protein</fullName>
    </submittedName>
</protein>
<proteinExistence type="predicted"/>
<gene>
    <name evidence="1" type="ORF">PIB30_040688</name>
</gene>
<reference evidence="1 2" key="1">
    <citation type="journal article" date="2023" name="Plants (Basel)">
        <title>Bridging the Gap: Combining Genomics and Transcriptomics Approaches to Understand Stylosanthes scabra, an Orphan Legume from the Brazilian Caatinga.</title>
        <authorList>
            <person name="Ferreira-Neto J.R.C."/>
            <person name="da Silva M.D."/>
            <person name="Binneck E."/>
            <person name="de Melo N.F."/>
            <person name="da Silva R.H."/>
            <person name="de Melo A.L.T.M."/>
            <person name="Pandolfi V."/>
            <person name="Bustamante F.O."/>
            <person name="Brasileiro-Vidal A.C."/>
            <person name="Benko-Iseppon A.M."/>
        </authorList>
    </citation>
    <scope>NUCLEOTIDE SEQUENCE [LARGE SCALE GENOMIC DNA]</scope>
    <source>
        <tissue evidence="1">Leaves</tissue>
    </source>
</reference>
<evidence type="ECO:0000313" key="2">
    <source>
        <dbReference type="Proteomes" id="UP001341840"/>
    </source>
</evidence>
<organism evidence="1 2">
    <name type="scientific">Stylosanthes scabra</name>
    <dbReference type="NCBI Taxonomy" id="79078"/>
    <lineage>
        <taxon>Eukaryota</taxon>
        <taxon>Viridiplantae</taxon>
        <taxon>Streptophyta</taxon>
        <taxon>Embryophyta</taxon>
        <taxon>Tracheophyta</taxon>
        <taxon>Spermatophyta</taxon>
        <taxon>Magnoliopsida</taxon>
        <taxon>eudicotyledons</taxon>
        <taxon>Gunneridae</taxon>
        <taxon>Pentapetalae</taxon>
        <taxon>rosids</taxon>
        <taxon>fabids</taxon>
        <taxon>Fabales</taxon>
        <taxon>Fabaceae</taxon>
        <taxon>Papilionoideae</taxon>
        <taxon>50 kb inversion clade</taxon>
        <taxon>dalbergioids sensu lato</taxon>
        <taxon>Dalbergieae</taxon>
        <taxon>Pterocarpus clade</taxon>
        <taxon>Stylosanthes</taxon>
    </lineage>
</organism>
<evidence type="ECO:0000313" key="1">
    <source>
        <dbReference type="EMBL" id="MED6110201.1"/>
    </source>
</evidence>
<dbReference type="EMBL" id="JASCZI010000221">
    <property type="protein sequence ID" value="MED6110201.1"/>
    <property type="molecule type" value="Genomic_DNA"/>
</dbReference>
<keyword evidence="2" id="KW-1185">Reference proteome</keyword>